<evidence type="ECO:0000313" key="2">
    <source>
        <dbReference type="Proteomes" id="UP001439008"/>
    </source>
</evidence>
<sequence length="134" mass="16132">MLFSDIAPNFKSDFVKKMNDNKILKLEIKFGKKKIEWNELINFDLKMQSFFPLKLLFDRISVEFNEKSLNFEIYPKRKRVQNSTFLETDYLGKEEICFCKFIKPFYKETVLKCEKISILAKNFIFEFDFFGENG</sequence>
<keyword evidence="2" id="KW-1185">Reference proteome</keyword>
<comment type="caution">
    <text evidence="1">The sequence shown here is derived from an EMBL/GenBank/DDBJ whole genome shotgun (WGS) entry which is preliminary data.</text>
</comment>
<organism evidence="1 2">
    <name type="scientific">Bonamia ostreae</name>
    <dbReference type="NCBI Taxonomy" id="126728"/>
    <lineage>
        <taxon>Eukaryota</taxon>
        <taxon>Sar</taxon>
        <taxon>Rhizaria</taxon>
        <taxon>Endomyxa</taxon>
        <taxon>Ascetosporea</taxon>
        <taxon>Haplosporida</taxon>
        <taxon>Bonamia</taxon>
    </lineage>
</organism>
<name>A0ABV2AGV6_9EUKA</name>
<protein>
    <submittedName>
        <fullName evidence="1">Uncharacterized protein</fullName>
    </submittedName>
</protein>
<accession>A0ABV2AGV6</accession>
<dbReference type="EMBL" id="JBDODL010000153">
    <property type="protein sequence ID" value="MES1918911.1"/>
    <property type="molecule type" value="Genomic_DNA"/>
</dbReference>
<reference evidence="1 2" key="1">
    <citation type="journal article" date="2024" name="BMC Biol.">
        <title>Comparative genomics of Ascetosporea gives new insight into the evolutionary basis for animal parasitism in Rhizaria.</title>
        <authorList>
            <person name="Hiltunen Thoren M."/>
            <person name="Onut-Brannstrom I."/>
            <person name="Alfjorden A."/>
            <person name="Peckova H."/>
            <person name="Swords F."/>
            <person name="Hooper C."/>
            <person name="Holzer A.S."/>
            <person name="Bass D."/>
            <person name="Burki F."/>
        </authorList>
    </citation>
    <scope>NUCLEOTIDE SEQUENCE [LARGE SCALE GENOMIC DNA]</scope>
    <source>
        <strain evidence="1">20-A016</strain>
    </source>
</reference>
<dbReference type="Proteomes" id="UP001439008">
    <property type="component" value="Unassembled WGS sequence"/>
</dbReference>
<evidence type="ECO:0000313" key="1">
    <source>
        <dbReference type="EMBL" id="MES1918911.1"/>
    </source>
</evidence>
<proteinExistence type="predicted"/>
<gene>
    <name evidence="1" type="ORF">MHBO_000801</name>
</gene>